<evidence type="ECO:0000256" key="2">
    <source>
        <dbReference type="SAM" id="MobiDB-lite"/>
    </source>
</evidence>
<reference evidence="4 5" key="1">
    <citation type="journal article" date="2024" name="Ann. Entomol. Soc. Am.">
        <title>Genomic analyses of the southern and eastern yellowjacket wasps (Hymenoptera: Vespidae) reveal evolutionary signatures of social life.</title>
        <authorList>
            <person name="Catto M.A."/>
            <person name="Caine P.B."/>
            <person name="Orr S.E."/>
            <person name="Hunt B.G."/>
            <person name="Goodisman M.A.D."/>
        </authorList>
    </citation>
    <scope>NUCLEOTIDE SEQUENCE [LARGE SCALE GENOMIC DNA]</scope>
    <source>
        <strain evidence="4">232</strain>
        <tissue evidence="4">Head and thorax</tissue>
    </source>
</reference>
<proteinExistence type="predicted"/>
<sequence>MFKLESYITPIILSYVAKYVKNFKPEQSQLSLWGGDASFQNLDLRLEVLEEQLNLPFKFVSGHIHELMIHVPWVKINSEPIIVTINTIECILKLKDEKNPGTKTNNPLQNKKEMFHEETPPGYIKSVITKIVNNITIHCNNLILKYVEEDIVLSVNVRFLSVQTVDDKWNPAFTDVNTYEVMLRKIVTIQDLTLCLDKMDASGKIEVYQDPVLYRCSLAIRLIVNYLSNTAKRASITRLDLHCQKMEFSVTEQQIPMLLRLASLLVALQTKQFSNGKEKTTNNEDKEELGQGFVIFIAIQFFSTYFYYYTINRLLTLYAIENILDDISQIIGSITEAVGWGGWAWDVVSTVLPIDWISSGFIDWENDWSSQQQMAYSGHTIHLGVYIDDTILTFKVVESVKEQLFYKSRKLRYKSFLSLRLNGVLVDVLLQGIEMTTFQVGLANIRLYPRGNCSCGHLEVVDGAQPPLYVTAGKVNTNYLKDSLFDKNALENRGQKRDYKQGTINYHLVTASEEKLMERSPAFVMDYVHHVQLPDDITSEKLAEFGSNFEYSNFPEQRVIRYIIGDVTVRLCSGIFHRIDTIKQAASKYDYTPYIIPKPDPSAEELPPVTLEEFEALRENVSMVKTKLTIVKASLQFQLADHCVTGLPRQRKIVENRTVPLTPAFTNDPIVSIEFDKATAYMIEPLYPFRLTACASKQTGLLPDMFEQCHQSIKMQVDGIKSQLYLTTNCHTSLMMPCLVECSIKKLLYPQYWTHLDLICETYTFHTDSITVTGTKPKLMVATSIVTSLLDSTETTNPLVCSSLFSDACQEKNPIYLEVLLENINYKRLSTFMMNVNELNVNSLKVFALSDIQQAFIFSGPESDANSEMENKPLLMAVIQFPKKSSIQTYPTLISLQVAPLRGSLDPLFLKWLEYKVTYYELGPLCVMRQDSQLSAEGTSSDTSTRKKTFPSLHESVHSSSDKDRKRSRVNEKPKTLQNEEIQKKNESKIDIEQKNLQKSGVLVRLAELYSWWSGLVLSGCIGHIVIYIPSTTMSGIGAHGIEQAKNKALENQHLQILTLKLPSVLIHSNNINSEQLSPYLKTFPVKLPAWMWTYHAQSFPWTLNLSDFHCYTLQGEMQKNFIKKMSLNATVALTTKTTTSQTNSNILTALSLFVHIDNSAIIISISEEQVVFMSSIIKKILNILLITNNPKQSSAVVPHINENAVVFPTIPQTPSTPTQIIYPEDTTTNSTISTSREDIVTEKDNVTLTAWIQWTITKIAIKLYVMGQEIKPSLKLVMEMEDIITSLDLQPVYLKLKSKITTVTIFHYTRAPYAQNWDVGEYVGIILCGREDNLEKGDDSGFLSFTLTRAQSGNVHTRWGTYKRYKNNKKDVMTEALVSTNAYISEIDIKIQMVDIILPLSILSKYMQLAKPLFDLDKKDLKVVKTDQQGIITSTLVKITSINNEFLPLIHLEFKGLRLMIPVSTPARYQLQHDLLILQLDGIRITPHAENPICRTPLRSDIYQHAAQANILNIPGSAVEDRQYQISVKGICVYSTTWKNYQMSINKRMSQSYLYTMNENPALEWNKLGNGNSLEPHFSTFPVLAKFDLCLIIAPTIKLKPDTIVCGSAMEINCMTDIEITVNLDQLKLISILSNECKMLLSGEVQEIEITDVSNDKNDKNSSILRQVTWIKEISEEQEIDVTKDSGIDFEMSSINSTIVGKPPFSEVLMLPPCEFLINCGKITFILYETQRIHVNSEYEVDINDADEDDNGNLKQPLLYVMINQPNLYLWQQNLSQKMQISCFDMAISLGDKDVQDLTSIPTEKDFNIFMIQTKSGIPHPDTGIPPSFVVIKCEKYPGKNTHFFVDMGRPTKVHFSLSRLNLINDINSKIASCFIDENKTKSESKDIDDSKVVNDQSSFKRKRIHLPDLNLTTKQIVLSLKTSSDSEIILSLATLNGNISTLLRPDRIFSNISVDSFIISAILNGNIKVLLKPWCYNITICLLWESWQDVEAVPQIQIQADSDSIYLDIGPDQIQIIKTVIEDCQLLLSNFQTSNTKDNSNEMQVVLSTEQHYKDDLKAGAFQFIDGTGDELPFPYQVIFFTYPQQAMAWRYPQPRTLTKIHVSPVPFETSDNEGFYTDRVSCSLQYWSDSHMAYQHYADFYLSETDTYRLDLPEKAPARVVACVWRVILIMPVNNSVSKTLVSARALAACLRIDSYFNSSIIPNLQAALNIGIIHVSLYNHIESSTYDSLLYPLHNFTVKGTIPEMQCFMSIEHKGAILVFNRWMDGATLIDINGVISIHILDYGYLIMQEVLDLLDGKFQISLSDKTDIIVMCKPFSLKLSPTITHTLSVSSYLWSASLNTEDKAVIILTRYVIANDCNIPIRFGQSGTDDNVLLETRECNFYSWRHIGNNMIRISIEANAWMWSRPFPVNKDGIHLVEFANALVDMSIFVNITSLSATQKLVTFSGQLIISNQLIDNFEMKLVKYEAETSSKVTVSKSAYMLFGKSQPSTIVIENNKKMAMRLRFTNIPNLSWTGDIPLQPNAKLSQPWLVKVPLQERGQFFSIWVRIITQIVQEKVKILAVLSPLYMIRSHLPVPAKVQMETPSLKMLSSTIVNGRGERQQLYCPGTFEHFHQLTFQLESGICASNPYVPLSYSSVDQRKFFRRPEIEDIDNILKELESQKDEAGWPFQADDITEWIPAEQPQTHVQVKYQDAGLVSSTLLLELQPWCFILNSLGCYISLVSEDTELCQVPHYGIVTPPKLEGTFHLGVGIGDTYYTSQALQLARPDWSQSFYMPRIGGLIPVEGNIKTIVDCGSSVTIVSITSSMHEDMRLVRVTSSHVIGNLTNQELCIATLAVDESSKELKLPHDLTPYSQNIRPSEDQHQATPIVQWHMLYENSNIESLVLYISLSLGHRWSCPVKIDQTMSRKCVAIPNGSTTMSVVLTIQEDKGTSYIMVQVDNHPQLLLENMCPYKLLLGQANENADGIVPDAPHFAWICEVETGATCHYSLPCIGNRLPDTPVPTTYNILLLSALPNNDEAIQRKELQWSRGISLSALTNIPMDHYVRLPSYGDVKLIMHNRCYTTHINVVPISQIEVSARDIRNRLMHKENKMNETEINSKNLKTSTEDNKEVINILYSSSSTSATSFFSAQEDIFLSDSSISFDNSQQLIPQERNNKNLNDYNQLKLSNETNSTTNREGSATVYFHGITIIILKDINENGQRTEVASLSITDLIVTLHAKPTFVNLCVCIGDLQLDNQVFDQGGFDFPVVLISQNPLTRGTTFYPSNCLISNMEQIKENSLITIDYIWEINEDIIVSKDLHLKFAPISAYIEDTYISHLLDYANSMIPPRFSAATGTLKKIQPALVSTTLYVSDYIMVDAKILSAPLRLQNFTIDPVSILLSVHTSVRLYVALDHSPLYFSTFERKNILTTPYRLGNALTMHYLSGAIFGAGWVVGSLEILGSPGSLAQALGSGLRDFVSLPFQGLLQGPWGFIVGITHGSASLMKHITAGTVNSVTKLASSVARNLDRLTLDEEHLQRQEDARRMRPQGMAQGLYQGLTGFGMSILAAVAGLAHHPLQQVWSGEATTKSLVTGVGLGLVGVVTKPLSGAAELVALTGQGLLQGAGWNPLPLPRQHPVVQYSNGNNNASIRYAWRLLPLLENTSDNILHVANADYVLQQGSNRAVTLVLTRQALLLVNIAEDSVEKILPLKELTSIDHSSETTMLCLYCPPVMTQINRALSPTEHEMDQEMRARVAEYVRTSTTGLASLSTNSDGQSDILETQPTNSDHILTFYVSPETRNYLVSLFNIAKRQSQGSGFTVL</sequence>
<keyword evidence="1" id="KW-0813">Transport</keyword>
<organism evidence="4 5">
    <name type="scientific">Vespula maculifrons</name>
    <name type="common">Eastern yellow jacket</name>
    <name type="synonym">Wasp</name>
    <dbReference type="NCBI Taxonomy" id="7453"/>
    <lineage>
        <taxon>Eukaryota</taxon>
        <taxon>Metazoa</taxon>
        <taxon>Ecdysozoa</taxon>
        <taxon>Arthropoda</taxon>
        <taxon>Hexapoda</taxon>
        <taxon>Insecta</taxon>
        <taxon>Pterygota</taxon>
        <taxon>Neoptera</taxon>
        <taxon>Endopterygota</taxon>
        <taxon>Hymenoptera</taxon>
        <taxon>Apocrita</taxon>
        <taxon>Aculeata</taxon>
        <taxon>Vespoidea</taxon>
        <taxon>Vespidae</taxon>
        <taxon>Vespinae</taxon>
        <taxon>Vespula</taxon>
    </lineage>
</organism>
<dbReference type="EMBL" id="JAYRBN010000091">
    <property type="protein sequence ID" value="KAL2729922.1"/>
    <property type="molecule type" value="Genomic_DNA"/>
</dbReference>
<feature type="domain" description="Chorein N-terminal" evidence="3">
    <location>
        <begin position="4"/>
        <end position="228"/>
    </location>
</feature>
<dbReference type="Pfam" id="PF12624">
    <property type="entry name" value="VPS13_N"/>
    <property type="match status" value="1"/>
</dbReference>
<comment type="caution">
    <text evidence="4">The sequence shown here is derived from an EMBL/GenBank/DDBJ whole genome shotgun (WGS) entry which is preliminary data.</text>
</comment>
<dbReference type="InterPro" id="IPR039782">
    <property type="entry name" value="VPS13B"/>
</dbReference>
<protein>
    <submittedName>
        <fullName evidence="4">Vacuolar protein sorting-associated protein 13B isoform X1</fullName>
    </submittedName>
</protein>
<dbReference type="PANTHER" id="PTHR12517">
    <property type="entry name" value="VACUOLAR PROTEIN SORTING-ASSOCIATED PROTEIN 13B"/>
    <property type="match status" value="1"/>
</dbReference>
<evidence type="ECO:0000313" key="4">
    <source>
        <dbReference type="EMBL" id="KAL2729922.1"/>
    </source>
</evidence>
<feature type="compositionally biased region" description="Basic and acidic residues" evidence="2">
    <location>
        <begin position="955"/>
        <end position="975"/>
    </location>
</feature>
<gene>
    <name evidence="4" type="ORF">V1477_015733</name>
</gene>
<evidence type="ECO:0000313" key="5">
    <source>
        <dbReference type="Proteomes" id="UP001607303"/>
    </source>
</evidence>
<evidence type="ECO:0000259" key="3">
    <source>
        <dbReference type="Pfam" id="PF12624"/>
    </source>
</evidence>
<dbReference type="PANTHER" id="PTHR12517:SF0">
    <property type="entry name" value="INTERMEMBRANE LIPID TRANSFER PROTEIN VPS13B"/>
    <property type="match status" value="1"/>
</dbReference>
<name>A0ABD2BB04_VESMC</name>
<keyword evidence="5" id="KW-1185">Reference proteome</keyword>
<evidence type="ECO:0000256" key="1">
    <source>
        <dbReference type="ARBA" id="ARBA00022448"/>
    </source>
</evidence>
<feature type="region of interest" description="Disordered" evidence="2">
    <location>
        <begin position="936"/>
        <end position="983"/>
    </location>
</feature>
<dbReference type="InterPro" id="IPR026854">
    <property type="entry name" value="VPS13_N"/>
</dbReference>
<accession>A0ABD2BB04</accession>
<dbReference type="Proteomes" id="UP001607303">
    <property type="component" value="Unassembled WGS sequence"/>
</dbReference>